<accession>A0A9N7VXX4</accession>
<reference evidence="2" key="1">
    <citation type="submission" date="2020-03" db="EMBL/GenBank/DDBJ databases">
        <authorList>
            <person name="Weist P."/>
        </authorList>
    </citation>
    <scope>NUCLEOTIDE SEQUENCE</scope>
</reference>
<evidence type="ECO:0000313" key="2">
    <source>
        <dbReference type="EMBL" id="CAB1456446.1"/>
    </source>
</evidence>
<gene>
    <name evidence="2" type="ORF">PLEPLA_LOCUS44230</name>
</gene>
<organism evidence="2 3">
    <name type="scientific">Pleuronectes platessa</name>
    <name type="common">European plaice</name>
    <dbReference type="NCBI Taxonomy" id="8262"/>
    <lineage>
        <taxon>Eukaryota</taxon>
        <taxon>Metazoa</taxon>
        <taxon>Chordata</taxon>
        <taxon>Craniata</taxon>
        <taxon>Vertebrata</taxon>
        <taxon>Euteleostomi</taxon>
        <taxon>Actinopterygii</taxon>
        <taxon>Neopterygii</taxon>
        <taxon>Teleostei</taxon>
        <taxon>Neoteleostei</taxon>
        <taxon>Acanthomorphata</taxon>
        <taxon>Carangaria</taxon>
        <taxon>Pleuronectiformes</taxon>
        <taxon>Pleuronectoidei</taxon>
        <taxon>Pleuronectidae</taxon>
        <taxon>Pleuronectes</taxon>
    </lineage>
</organism>
<dbReference type="Proteomes" id="UP001153269">
    <property type="component" value="Unassembled WGS sequence"/>
</dbReference>
<evidence type="ECO:0000313" key="3">
    <source>
        <dbReference type="Proteomes" id="UP001153269"/>
    </source>
</evidence>
<keyword evidence="3" id="KW-1185">Reference proteome</keyword>
<evidence type="ECO:0000256" key="1">
    <source>
        <dbReference type="SAM" id="MobiDB-lite"/>
    </source>
</evidence>
<dbReference type="EMBL" id="CADEAL010004298">
    <property type="protein sequence ID" value="CAB1456446.1"/>
    <property type="molecule type" value="Genomic_DNA"/>
</dbReference>
<protein>
    <submittedName>
        <fullName evidence="2">Uncharacterized protein</fullName>
    </submittedName>
</protein>
<proteinExistence type="predicted"/>
<dbReference type="AlphaFoldDB" id="A0A9N7VXX4"/>
<feature type="compositionally biased region" description="Basic residues" evidence="1">
    <location>
        <begin position="1"/>
        <end position="21"/>
    </location>
</feature>
<feature type="region of interest" description="Disordered" evidence="1">
    <location>
        <begin position="1"/>
        <end position="32"/>
    </location>
</feature>
<sequence>MTGRRTKGGNRGRSMTFRKKEKQNNKEVSPDSALKSMCFLTWCPLNSRTPACWLPPTTCPGPAPGLGDALHMLSAA</sequence>
<comment type="caution">
    <text evidence="2">The sequence shown here is derived from an EMBL/GenBank/DDBJ whole genome shotgun (WGS) entry which is preliminary data.</text>
</comment>
<name>A0A9N7VXX4_PLEPL</name>